<protein>
    <submittedName>
        <fullName evidence="2">Uncharacterized protein</fullName>
    </submittedName>
</protein>
<accession>A0AC35GQD1</accession>
<evidence type="ECO:0000313" key="1">
    <source>
        <dbReference type="Proteomes" id="UP000887580"/>
    </source>
</evidence>
<name>A0AC35GQD1_9BILA</name>
<reference evidence="2" key="1">
    <citation type="submission" date="2022-11" db="UniProtKB">
        <authorList>
            <consortium name="WormBaseParasite"/>
        </authorList>
    </citation>
    <scope>IDENTIFICATION</scope>
</reference>
<evidence type="ECO:0000313" key="2">
    <source>
        <dbReference type="WBParaSite" id="PS1159_v2.g7486.t1"/>
    </source>
</evidence>
<organism evidence="1 2">
    <name type="scientific">Panagrolaimus sp. PS1159</name>
    <dbReference type="NCBI Taxonomy" id="55785"/>
    <lineage>
        <taxon>Eukaryota</taxon>
        <taxon>Metazoa</taxon>
        <taxon>Ecdysozoa</taxon>
        <taxon>Nematoda</taxon>
        <taxon>Chromadorea</taxon>
        <taxon>Rhabditida</taxon>
        <taxon>Tylenchina</taxon>
        <taxon>Panagrolaimomorpha</taxon>
        <taxon>Panagrolaimoidea</taxon>
        <taxon>Panagrolaimidae</taxon>
        <taxon>Panagrolaimus</taxon>
    </lineage>
</organism>
<dbReference type="Proteomes" id="UP000887580">
    <property type="component" value="Unplaced"/>
</dbReference>
<dbReference type="WBParaSite" id="PS1159_v2.g7486.t1">
    <property type="protein sequence ID" value="PS1159_v2.g7486.t1"/>
    <property type="gene ID" value="PS1159_v2.g7486"/>
</dbReference>
<proteinExistence type="predicted"/>
<sequence>MIISKEFYDHCCPSYKKVIDQLEKNIAEIVEHEKNKTKGQQIINAILIFSNRYLTPKEYWEHLLDNSYKYLRDPKIWKNRCTEILNSAYFHFYYNKEWNCEGSLDCGDINYPHDCLKTCFREFEQSATQLPSAKIFKRYEKMMELYPKIKAAENDVEKWFKLLLEVNNVSFVKDNVECRLGQDLLNFKLWKLYLTFLKEHGEYKKFLETYSKYCRFFLDDFEMKGKYKEALIEYGPINLSWDNLFEFEVHKISNNHADTITNDGN</sequence>